<name>A0A5N6UIF7_ASPTM</name>
<organism evidence="1 2">
    <name type="scientific">Aspergillus tamarii</name>
    <dbReference type="NCBI Taxonomy" id="41984"/>
    <lineage>
        <taxon>Eukaryota</taxon>
        <taxon>Fungi</taxon>
        <taxon>Dikarya</taxon>
        <taxon>Ascomycota</taxon>
        <taxon>Pezizomycotina</taxon>
        <taxon>Eurotiomycetes</taxon>
        <taxon>Eurotiomycetidae</taxon>
        <taxon>Eurotiales</taxon>
        <taxon>Aspergillaceae</taxon>
        <taxon>Aspergillus</taxon>
        <taxon>Aspergillus subgen. Circumdati</taxon>
    </lineage>
</organism>
<proteinExistence type="predicted"/>
<accession>A0A5N6UIF7</accession>
<dbReference type="Proteomes" id="UP000326950">
    <property type="component" value="Unassembled WGS sequence"/>
</dbReference>
<reference evidence="1 2" key="1">
    <citation type="submission" date="2019-04" db="EMBL/GenBank/DDBJ databases">
        <title>Friends and foes A comparative genomics study of 23 Aspergillus species from section Flavi.</title>
        <authorList>
            <consortium name="DOE Joint Genome Institute"/>
            <person name="Kjaerbolling I."/>
            <person name="Vesth T."/>
            <person name="Frisvad J.C."/>
            <person name="Nybo J.L."/>
            <person name="Theobald S."/>
            <person name="Kildgaard S."/>
            <person name="Isbrandt T."/>
            <person name="Kuo A."/>
            <person name="Sato A."/>
            <person name="Lyhne E.K."/>
            <person name="Kogle M.E."/>
            <person name="Wiebenga A."/>
            <person name="Kun R.S."/>
            <person name="Lubbers R.J."/>
            <person name="Makela M.R."/>
            <person name="Barry K."/>
            <person name="Chovatia M."/>
            <person name="Clum A."/>
            <person name="Daum C."/>
            <person name="Haridas S."/>
            <person name="He G."/>
            <person name="LaButti K."/>
            <person name="Lipzen A."/>
            <person name="Mondo S."/>
            <person name="Riley R."/>
            <person name="Salamov A."/>
            <person name="Simmons B.A."/>
            <person name="Magnuson J.K."/>
            <person name="Henrissat B."/>
            <person name="Mortensen U.H."/>
            <person name="Larsen T.O."/>
            <person name="Devries R.P."/>
            <person name="Grigoriev I.V."/>
            <person name="Machida M."/>
            <person name="Baker S.E."/>
            <person name="Andersen M.R."/>
        </authorList>
    </citation>
    <scope>NUCLEOTIDE SEQUENCE [LARGE SCALE GENOMIC DNA]</scope>
    <source>
        <strain evidence="1 2">CBS 117626</strain>
    </source>
</reference>
<protein>
    <submittedName>
        <fullName evidence="1">Uncharacterized protein</fullName>
    </submittedName>
</protein>
<gene>
    <name evidence="1" type="ORF">BDV40DRAFT_275931</name>
</gene>
<evidence type="ECO:0000313" key="2">
    <source>
        <dbReference type="Proteomes" id="UP000326950"/>
    </source>
</evidence>
<evidence type="ECO:0000313" key="1">
    <source>
        <dbReference type="EMBL" id="KAE8158340.1"/>
    </source>
</evidence>
<dbReference type="AlphaFoldDB" id="A0A5N6UIF7"/>
<dbReference type="EMBL" id="ML738697">
    <property type="protein sequence ID" value="KAE8158340.1"/>
    <property type="molecule type" value="Genomic_DNA"/>
</dbReference>
<sequence length="85" mass="9521">MALNRINCAVFSQRCSVLHLLLQNMTPGCTAICKVIARKRPTIKLIVISLCFCFPRLDNRLGRLYERDSMLVLVVPASSIIGDTE</sequence>
<keyword evidence="2" id="KW-1185">Reference proteome</keyword>